<dbReference type="FunFam" id="3.10.490.20:FF:000006">
    <property type="entry name" value="Dynein axonemal heavy chain 10"/>
    <property type="match status" value="1"/>
</dbReference>
<keyword evidence="5" id="KW-0493">Microtubule</keyword>
<dbReference type="FunFam" id="1.20.58.1120:FF:000008">
    <property type="entry name" value="Dynein heavy chain 10, axonemal"/>
    <property type="match status" value="1"/>
</dbReference>
<dbReference type="GO" id="GO:0045505">
    <property type="term" value="F:dynein intermediate chain binding"/>
    <property type="evidence" value="ECO:0007669"/>
    <property type="project" value="InterPro"/>
</dbReference>
<dbReference type="InterPro" id="IPR013594">
    <property type="entry name" value="Dynein_heavy_tail"/>
</dbReference>
<dbReference type="EnsemblMetazoa" id="XM_024227370.1">
    <property type="protein sequence ID" value="XP_024083138.1"/>
    <property type="gene ID" value="LOC106672723"/>
</dbReference>
<accession>A0A8I6SLC4</accession>
<feature type="domain" description="Dynein heavy chain AAA lid" evidence="26">
    <location>
        <begin position="3813"/>
        <end position="3960"/>
    </location>
</feature>
<feature type="domain" description="Dynein heavy chain tail" evidence="18">
    <location>
        <begin position="1"/>
        <end position="320"/>
    </location>
</feature>
<evidence type="ECO:0008006" key="30">
    <source>
        <dbReference type="Google" id="ProtNLM"/>
    </source>
</evidence>
<evidence type="ECO:0000256" key="2">
    <source>
        <dbReference type="ARBA" id="ARBA00004430"/>
    </source>
</evidence>
<dbReference type="InterPro" id="IPR035699">
    <property type="entry name" value="AAA_6"/>
</dbReference>
<dbReference type="Gene3D" id="1.20.140.100">
    <property type="entry name" value="Dynein heavy chain, N-terminal domain 2"/>
    <property type="match status" value="1"/>
</dbReference>
<evidence type="ECO:0000259" key="25">
    <source>
        <dbReference type="Pfam" id="PF17857"/>
    </source>
</evidence>
<evidence type="ECO:0000259" key="27">
    <source>
        <dbReference type="Pfam" id="PF18199"/>
    </source>
</evidence>
<evidence type="ECO:0000256" key="15">
    <source>
        <dbReference type="ARBA" id="ARBA00023273"/>
    </source>
</evidence>
<feature type="domain" description="Dynein heavy chain linker" evidence="19">
    <location>
        <begin position="1136"/>
        <end position="1399"/>
    </location>
</feature>
<evidence type="ECO:0000256" key="4">
    <source>
        <dbReference type="ARBA" id="ARBA00022490"/>
    </source>
</evidence>
<dbReference type="GeneID" id="106672723"/>
<evidence type="ECO:0000256" key="12">
    <source>
        <dbReference type="ARBA" id="ARBA00023069"/>
    </source>
</evidence>
<dbReference type="InterPro" id="IPR042228">
    <property type="entry name" value="Dynein_linker_3"/>
</dbReference>
<dbReference type="Gene3D" id="1.20.58.1120">
    <property type="match status" value="1"/>
</dbReference>
<keyword evidence="11 16" id="KW-0175">Coiled coil</keyword>
<keyword evidence="4" id="KW-0963">Cytoplasm</keyword>
<dbReference type="Gene3D" id="1.10.8.710">
    <property type="match status" value="1"/>
</dbReference>
<name>A0A8I6SLC4_CIMLE</name>
<dbReference type="FunFam" id="3.40.50.300:FF:000044">
    <property type="entry name" value="Dynein heavy chain 5, axonemal"/>
    <property type="match status" value="1"/>
</dbReference>
<evidence type="ECO:0000259" key="21">
    <source>
        <dbReference type="Pfam" id="PF12777"/>
    </source>
</evidence>
<dbReference type="FunFam" id="3.40.50.300:FF:000153">
    <property type="entry name" value="Dynein axonemal heavy chain 1"/>
    <property type="match status" value="1"/>
</dbReference>
<reference evidence="28" key="1">
    <citation type="submission" date="2022-01" db="UniProtKB">
        <authorList>
            <consortium name="EnsemblMetazoa"/>
        </authorList>
    </citation>
    <scope>IDENTIFICATION</scope>
</reference>
<evidence type="ECO:0000259" key="19">
    <source>
        <dbReference type="Pfam" id="PF08393"/>
    </source>
</evidence>
<feature type="domain" description="Dynein heavy chain linker" evidence="19">
    <location>
        <begin position="940"/>
        <end position="1089"/>
    </location>
</feature>
<keyword evidence="13" id="KW-0505">Motor protein</keyword>
<dbReference type="GO" id="GO:0031514">
    <property type="term" value="C:motile cilium"/>
    <property type="evidence" value="ECO:0007669"/>
    <property type="project" value="UniProtKB-SubCell"/>
</dbReference>
<dbReference type="Gene3D" id="1.20.1270.280">
    <property type="match status" value="1"/>
</dbReference>
<keyword evidence="14" id="KW-0206">Cytoskeleton</keyword>
<evidence type="ECO:0000256" key="1">
    <source>
        <dbReference type="ARBA" id="ARBA00004230"/>
    </source>
</evidence>
<feature type="domain" description="Dynein heavy chain hydrolytic ATP-binding dynein motor region" evidence="20">
    <location>
        <begin position="1535"/>
        <end position="1861"/>
    </location>
</feature>
<dbReference type="InterPro" id="IPR042219">
    <property type="entry name" value="AAA_lid_11_sf"/>
</dbReference>
<sequence>MAELLPPIFEHLRVLWTLSPHWGAEDYFSLLLDRVKWVVCTKIKRILDVQDLFTLDLDVVRKICMNSAEFMDFWKKNYLDTRAKIEETECEPRWEFDRDKLFLETDYIATVARSLQEMVMVMQENLLIFCPNFTHAVIESTPIKLIIKKIWNLTVPIMTADFDIFDYEYSENWNIVVQGFWQGIHDLEEDAINVIQQSFKQLRLLSQFQCVETRGKISKVLTTKLDDVLSKFKDEIHEITDFFSLGQDEPTILRVHQFFSGTITWTRQYFLQLNDNFETIDELVGDIHSEKKEQTYQEFQRLIDKLRDYEYITFHHWLERDLPYLKTAFTRNVIKLIELGVPILDVTAFLNNLDTASERSASDLQMVEDKLDRKNEVRDTVLEETESTISDSQKYIKEIKIFERKLVQKKQQQLAKIDAELKQVFDSTKKLKDKDIHPTHIKFPQIYLGCRHDVYRFSWREFIGMDLLFEHGYSIKLNFDPNFQRIVREAETIHELGFAVPKEIWCLTSLKKLLYIELFAIESVVTLYGDLIKSLSESERAALKNFLVQIENSLNMGLTEHTWSSISVINYSKTIISKLESLNIVISQDICSEIETMMKNAESLLAIQYDKMAPALFKLQSIAELGCTGSSEQMSLHYKWAENIFFEALTKLRNFPRWYDGTCHEVSIVKNIYTEEVHQYAYVDDIVEVNLVKKTINKIYETIVFIMKMVNKYILHWQKYSHLWKMSPSKTMLKFFEENPTLAEFDEYFSFYHNLQKSMFRHKGFIDVFCVRLVVRPLVNTIISISSEWKNTLSEHLIQEAAGRANELLSQFECLMKRVAQTIPNLASFQEVLQTVKEIGDLQPEAECSFKSLSLFPIKKIFYKTTAQLARNFTDECLSFTDQYFHEGPETYLDDLEHGLSLMPVYRKKFGDLMERKVKIMQAEKHFNLIPTDYSSFINAYEEFVNVEKIYEIYQLLKDFCNHWGKYLWINLVPNRLMKGIDDFLDKFETLSAICKKLPVAQAVENRLKDFKKTIPLMEYLKDDAIRPRHWKELMNRTGQHFDMSPDTFTLKNMFDINLHLYSDIVSELLGNAKKELEVENSVKQINEVIFLDKLFTLIIMHITIVAQLLKNLKNLGRQIVDPVKAEPLNVEGWPKKSSSKWSKKKLPMFEHHKQGECHSYRLGNFQDILSDLNDCCLHLQNTTRSQFATPFIDEIQNWLKKLSLADEVLNEWISLQRKWLYLQGIFVVGDIQSQLAAEARKFEEIDSDICKVMNNAYIQTDFLTQCLKPGRLDEINELLHKIDACENSLGMYLNRKRNCFPRFYFISDEELLSILGSNRVTSIQSYVYKIFYNVEQLKYHWSDPQDIECPAEIQGLISCEEEVIRFLQPILAVEGVEEWMGCVVEEMLKTNKMLTKKAIHDYGTIRRPRSEWILDYIGMVVFVANKIWWTTEVEYVFSLLKKGDNLALKSMLMRLNSQMEEISSKIQGKLSKINRQKFTTMLIIDIHARDIINTLIGNNVTDREEFEWESQLRYYWIKSIDTVCVKQCSGEFRFGYEYMGLHGRLVITPLTDRIYLTMTQALSMHLGAAPTGPTGTGKTETIKDLAKALGLLCIVTNCGKGIDHVYFGKLLNGLSQCGAWGCFDEFNRIEITVLSVISTQLHTISNALKKKCDRFMFDKHEIPLSVNFGVFMTMNPGYSGRTELPESIKSMFRPVACIVPDVEQICYIILFSEGFFEAKELAKKITALLNLSKKLLSKQNHYNFGIREIKSVLTMAGELRRSARDMPESLVLLACLRNLILPKLILKDIDLYQEILIDIFPGLECPNIKYPEFAEVVEKSLEKLGYLILPSQIKIIIQLYETLFTRHSAMIVGPTGGGKSVVIKTLSVAQSLLGYNAQLYILNPKACTINELFGVLNLQSREWTDGLFSKIFRDVNKSKHKNSKSYIIFDGDVDGIWIESINSVIDDNKILTLANSERIQLTPQCAVLFEVGDFQHVSPSTLSRAGVVYVDPKMLGYEPFWQRWLNTRLDDKEIEMLQEYFKKYVPKCLTFIFMGYKDATQQSPPLRLIIPQNELNMVTQLCYMLEAFLPMADADKRDSKVERYTPAQLKKLEKSLKPHKSEKDEYYKILESVFLESLYYSFGSCILKDDTILFDAYIKKISAMKIVEDSDNRRAEINSIPTNKPTLYNYKLDRKSNSWISWESLVPQYIHDKEKQFNEILVPTEDSVKVIWLLNLLTKQNCEDVHYICHQYRLHCKPKMKRPLLLIGECGTSKTATMMEYLRKLNAGEFAQLLMSFSHKTTSLDVQRIIESSINKQSKDMYKPLNGKKLIIFIDDMNMPQVDTYGTQQPTALLKLLIEQKGLYSRKKDLKWKNIEDISIFAAMGKTGGGRNVVDPRFISLFSVFNMTYPSDNTVTHIFLSMLQGHIRNFSDDVKNTATKIMQLTMHLFKAVSASLRPTPSKFHYTFNLRDLSNIISGLLLAENHVFNTGAQFVRLWRNEFTRVMFDRLASLEDCDKMFEVMVENVKHKFPDISEYVLREPMLFGDYRNAMLRNQSRFYEDLLDYNAVFHLFTEISMEYNMHFTTINLVLFEHALDHLTRVHRILRISRGHCIVVGVSGCGKDSIIRLATFAAGCHLFTVIATKGYDENNFKEDMKTMLKLIGIEGKQTTFLLTASQIVNEGFLDFTNSLLTIGVINSLFSANEKADIKEKIKTDDGNGPKLDWWSTFTKSCQDHLHVVLSMNPIGDAFRKHCRNFPGLINNTYLDWIFPWPNQALVSVATKYFKDVTYIPSELKEPIIECTIQVHSSMVDYTENLWLRLRRNNYLTPKHYLEFVKDYLKLMDQKNEELDLRSESLNGGLRKIKDARDRLDELKYNFSQQQIITVGKSKITDALTNEVDEATKMLNEKKLLVTRKQNEILNNKKLIEKFNREVDLSLTQAIPTLENAKLTLEGIQEEDIEEIRLLTTPPEPVQIVCECIAILCGSKEINWRSAKALMSEPEFLQNVKDLNCDSIPQKTIHQVRMHLKISKKLNELYKISSAGFSFHRFIEGVIAYCAVLKEIKPKKEKVLELDESCKQIEAYIYNLQTEIGSLEVSLGELNEKHCDKLSEQTKYIEETDEMERRLEAADQLFQGLMKENERWVGSLDEIKQEKNEVLGNCLLCAAFFSYAGPFPWEFRQEMLYEKWFMLVTDANIPVSMALCIERYLIDDTTLRVWEAEGLGLDEHSLQNGILTTFPSRFPVCIDPQQQALNWIKRKEIKRNLKILSFNDAEFLKLFQSAVMYGFPVLLPDVDYVDPIIGNVLEQKLKVTSGETFVELGGKLIPYDPKFKLYITTKVPNPALNEALYSKGTIVYYSVMKFSLEEQLLSLISKNEHPEIEETRDSLTQDIMSKKILLNDLENSIIIGMATSEGNILDSEDLVEKLEGSKKQVMEVHSELQLAMNNKAELEKQRNIYNPVAQCGVRLFFLLFEMATIHTMYQFSLNCYLALYVNSIKETATSDDVQQRINNIIAVLIKTVYDYGCIGIFEKHKLLLSLQLVIKLERTKTVITQKELDFFISGNILARSEAENSPFKWMNNESWNNLQLLSQQFDIFHNIGSEISSHSDEWKQWCESDVPEILDMPNGYSNRITPFELLMLMRCLRIDRVYQCVINFVKNEIGAHYVTVPFTTFMSIYEKSSNFAPVIFILSPGSDPTANLMKLAEKLKMNDKFKCLSLGQGQEKLASKMVEEATNLGEWIMLQNCHLLIPFVRELEKKLEKITSPHEDFRLWITTEQSEDFPIGMLQTSFKGVTLTHIYSKIVMESPNGLKLNLRNSFSKIEESFLNSIDHPAFKSLIYITTFFHAVVQERRKYGKVGWNINYDFSESDFSISLEIIKKYLFRALETKEKKVPWNSLKCLIGEVVYGGRVIDHYDNRIINTYMNVYMGDFAFDVFQPFYFYWGGEHIYEIPPEGSKNDYLKYIEKLPLISPPECYGLHWNAQLGYYTETTKELLSNLNKLQPQSRCSTLDIRDEDLINKMATDIMELIRDPFDISKVRTINMNISSPLTTVLAHELDKFNVLLLKLKTNLVNLKKAIKGEIGMDIVLEDISDSLKRGQLPDEWSKLSQHTTKNLGSWLDFFKKQSAQLAEWVSMGEPIAIWLAGLAFPEAYLTALIQQACRKQGWPLEDASFTTSITSFVHEDEVVSKPDDGCYLYGLYLEGARWDKERKCIVPSHAKILIESFPLLHFKPIAKPRYSTSDSLLLTPVYMTPRRRNAAGEGLIFEVELPITSHQSFWILQGVCLVMLPD</sequence>
<keyword evidence="6" id="KW-0677">Repeat</keyword>
<dbReference type="InterPro" id="IPR013602">
    <property type="entry name" value="Dynein_heavy_linker"/>
</dbReference>
<dbReference type="InterPro" id="IPR027417">
    <property type="entry name" value="P-loop_NTPase"/>
</dbReference>
<dbReference type="Gene3D" id="6.10.140.1060">
    <property type="match status" value="1"/>
</dbReference>
<dbReference type="Pfam" id="PF12780">
    <property type="entry name" value="AAA_8"/>
    <property type="match status" value="1"/>
</dbReference>
<dbReference type="Pfam" id="PF17852">
    <property type="entry name" value="Dynein_AAA_lid"/>
    <property type="match status" value="1"/>
</dbReference>
<evidence type="ECO:0000256" key="13">
    <source>
        <dbReference type="ARBA" id="ARBA00023175"/>
    </source>
</evidence>
<evidence type="ECO:0000256" key="9">
    <source>
        <dbReference type="ARBA" id="ARBA00022846"/>
    </source>
</evidence>
<feature type="domain" description="Dynein heavy chain ATP-binding dynein motor region" evidence="23">
    <location>
        <begin position="3196"/>
        <end position="3415"/>
    </location>
</feature>
<dbReference type="Gene3D" id="1.20.920.30">
    <property type="match status" value="1"/>
</dbReference>
<evidence type="ECO:0000259" key="17">
    <source>
        <dbReference type="Pfam" id="PF03028"/>
    </source>
</evidence>
<dbReference type="KEGG" id="clec:106672723"/>
<keyword evidence="9" id="KW-0282">Flagellum</keyword>
<dbReference type="InterPro" id="IPR026983">
    <property type="entry name" value="DHC"/>
</dbReference>
<dbReference type="InterPro" id="IPR024743">
    <property type="entry name" value="Dynein_HC_stalk"/>
</dbReference>
<dbReference type="InterPro" id="IPR035706">
    <property type="entry name" value="AAA_9"/>
</dbReference>
<feature type="domain" description="Dynein heavy chain 3 AAA+ lid" evidence="25">
    <location>
        <begin position="2424"/>
        <end position="2519"/>
    </location>
</feature>
<dbReference type="InterPro" id="IPR004273">
    <property type="entry name" value="Dynein_heavy_D6_P-loop"/>
</dbReference>
<organism evidence="28 29">
    <name type="scientific">Cimex lectularius</name>
    <name type="common">Bed bug</name>
    <name type="synonym">Acanthia lectularia</name>
    <dbReference type="NCBI Taxonomy" id="79782"/>
    <lineage>
        <taxon>Eukaryota</taxon>
        <taxon>Metazoa</taxon>
        <taxon>Ecdysozoa</taxon>
        <taxon>Arthropoda</taxon>
        <taxon>Hexapoda</taxon>
        <taxon>Insecta</taxon>
        <taxon>Pterygota</taxon>
        <taxon>Neoptera</taxon>
        <taxon>Paraneoptera</taxon>
        <taxon>Hemiptera</taxon>
        <taxon>Heteroptera</taxon>
        <taxon>Panheteroptera</taxon>
        <taxon>Cimicomorpha</taxon>
        <taxon>Cimicidae</taxon>
        <taxon>Cimex</taxon>
    </lineage>
</organism>
<dbReference type="RefSeq" id="XP_024083138.1">
    <property type="nucleotide sequence ID" value="XM_024227370.1"/>
</dbReference>
<comment type="subcellular location">
    <subcellularLocation>
        <location evidence="1">Cell projection</location>
        <location evidence="1">Cilium</location>
        <location evidence="1">Flagellum</location>
    </subcellularLocation>
    <subcellularLocation>
        <location evidence="2">Cytoplasm</location>
        <location evidence="2">Cytoskeleton</location>
        <location evidence="2">Cilium axoneme</location>
    </subcellularLocation>
</comment>
<feature type="domain" description="Dynein heavy chain tail" evidence="18">
    <location>
        <begin position="383"/>
        <end position="571"/>
    </location>
</feature>
<dbReference type="PANTHER" id="PTHR22878">
    <property type="entry name" value="DYNEIN HEAVY CHAIN 6, AXONEMAL-LIKE-RELATED"/>
    <property type="match status" value="1"/>
</dbReference>
<keyword evidence="10" id="KW-0243">Dynein</keyword>
<dbReference type="Gene3D" id="1.10.472.130">
    <property type="match status" value="1"/>
</dbReference>
<dbReference type="Pfam" id="PF17857">
    <property type="entry name" value="AAA_lid_1"/>
    <property type="match status" value="1"/>
</dbReference>
<dbReference type="FunFam" id="1.10.287.2620:FF:000002">
    <property type="entry name" value="Dynein heavy chain 2, axonemal"/>
    <property type="match status" value="1"/>
</dbReference>
<evidence type="ECO:0000256" key="11">
    <source>
        <dbReference type="ARBA" id="ARBA00023054"/>
    </source>
</evidence>
<keyword evidence="8" id="KW-0067">ATP-binding</keyword>
<dbReference type="OrthoDB" id="64868at2759"/>
<dbReference type="Pfam" id="PF12777">
    <property type="entry name" value="MT"/>
    <property type="match status" value="1"/>
</dbReference>
<evidence type="ECO:0000256" key="6">
    <source>
        <dbReference type="ARBA" id="ARBA00022737"/>
    </source>
</evidence>
<keyword evidence="15" id="KW-0966">Cell projection</keyword>
<dbReference type="FunFam" id="1.10.8.710:FF:000001">
    <property type="entry name" value="Dynein axonemal heavy chain 2"/>
    <property type="match status" value="1"/>
</dbReference>
<dbReference type="Gene3D" id="3.20.180.20">
    <property type="entry name" value="Dynein heavy chain, N-terminal domain 2"/>
    <property type="match status" value="1"/>
</dbReference>
<dbReference type="InterPro" id="IPR041228">
    <property type="entry name" value="Dynein_C"/>
</dbReference>
<evidence type="ECO:0000256" key="8">
    <source>
        <dbReference type="ARBA" id="ARBA00022840"/>
    </source>
</evidence>
<dbReference type="GO" id="GO:0030286">
    <property type="term" value="C:dynein complex"/>
    <property type="evidence" value="ECO:0007669"/>
    <property type="project" value="UniProtKB-KW"/>
</dbReference>
<evidence type="ECO:0000256" key="7">
    <source>
        <dbReference type="ARBA" id="ARBA00022741"/>
    </source>
</evidence>
<keyword evidence="7" id="KW-0547">Nucleotide-binding</keyword>
<dbReference type="Pfam" id="PF12781">
    <property type="entry name" value="AAA_9"/>
    <property type="match status" value="1"/>
</dbReference>
<evidence type="ECO:0000259" key="20">
    <source>
        <dbReference type="Pfam" id="PF12774"/>
    </source>
</evidence>
<dbReference type="InterPro" id="IPR041658">
    <property type="entry name" value="AAA_lid_11"/>
</dbReference>
<dbReference type="PANTHER" id="PTHR22878:SF63">
    <property type="entry name" value="DYNEIN AXONEMAL HEAVY CHAIN 10"/>
    <property type="match status" value="1"/>
</dbReference>
<keyword evidence="29" id="KW-1185">Reference proteome</keyword>
<dbReference type="GO" id="GO:0005874">
    <property type="term" value="C:microtubule"/>
    <property type="evidence" value="ECO:0007669"/>
    <property type="project" value="UniProtKB-KW"/>
</dbReference>
<dbReference type="GO" id="GO:0005930">
    <property type="term" value="C:axoneme"/>
    <property type="evidence" value="ECO:0007669"/>
    <property type="project" value="UniProtKB-SubCell"/>
</dbReference>
<evidence type="ECO:0000313" key="28">
    <source>
        <dbReference type="EnsemblMetazoa" id="XP_024083138.1"/>
    </source>
</evidence>
<dbReference type="OMA" id="MACCIAL"/>
<dbReference type="FunFam" id="1.10.8.720:FF:000005">
    <property type="entry name" value="Dynein axonemal heavy chain 10"/>
    <property type="match status" value="1"/>
</dbReference>
<evidence type="ECO:0000259" key="24">
    <source>
        <dbReference type="Pfam" id="PF17852"/>
    </source>
</evidence>
<dbReference type="Gene3D" id="1.20.920.20">
    <property type="match status" value="1"/>
</dbReference>
<evidence type="ECO:0000259" key="23">
    <source>
        <dbReference type="Pfam" id="PF12781"/>
    </source>
</evidence>
<dbReference type="Pfam" id="PF12774">
    <property type="entry name" value="AAA_6"/>
    <property type="match status" value="1"/>
</dbReference>
<evidence type="ECO:0000256" key="14">
    <source>
        <dbReference type="ARBA" id="ARBA00023212"/>
    </source>
</evidence>
<feature type="domain" description="Dynein heavy chain AAA module D4" evidence="22">
    <location>
        <begin position="2567"/>
        <end position="2822"/>
    </location>
</feature>
<dbReference type="FunFam" id="1.10.8.1220:FF:000001">
    <property type="entry name" value="Dynein axonemal heavy chain 5"/>
    <property type="match status" value="1"/>
</dbReference>
<evidence type="ECO:0000256" key="3">
    <source>
        <dbReference type="ARBA" id="ARBA00008887"/>
    </source>
</evidence>
<dbReference type="InterPro" id="IPR042222">
    <property type="entry name" value="Dynein_2_N"/>
</dbReference>
<feature type="domain" description="Dynein heavy chain region D6 P-loop" evidence="17">
    <location>
        <begin position="3662"/>
        <end position="3770"/>
    </location>
</feature>
<feature type="domain" description="Dynein heavy chain C-terminal" evidence="27">
    <location>
        <begin position="3967"/>
        <end position="4265"/>
    </location>
</feature>
<dbReference type="Gene3D" id="1.10.8.1220">
    <property type="match status" value="1"/>
</dbReference>
<evidence type="ECO:0000313" key="29">
    <source>
        <dbReference type="Proteomes" id="UP000494040"/>
    </source>
</evidence>
<dbReference type="InterPro" id="IPR041589">
    <property type="entry name" value="DNAH3_AAA_lid_1"/>
</dbReference>
<evidence type="ECO:0000256" key="16">
    <source>
        <dbReference type="SAM" id="Coils"/>
    </source>
</evidence>
<dbReference type="FunFam" id="1.20.920.30:FF:000002">
    <property type="entry name" value="Dynein axonemal heavy chain 3"/>
    <property type="match status" value="1"/>
</dbReference>
<dbReference type="SUPFAM" id="SSF52540">
    <property type="entry name" value="P-loop containing nucleoside triphosphate hydrolases"/>
    <property type="match status" value="4"/>
</dbReference>
<dbReference type="InterPro" id="IPR043160">
    <property type="entry name" value="Dynein_C_barrel"/>
</dbReference>
<dbReference type="Pfam" id="PF18198">
    <property type="entry name" value="AAA_lid_11"/>
    <property type="match status" value="1"/>
</dbReference>
<dbReference type="GO" id="GO:0008569">
    <property type="term" value="F:minus-end-directed microtubule motor activity"/>
    <property type="evidence" value="ECO:0007669"/>
    <property type="project" value="InterPro"/>
</dbReference>
<dbReference type="Gene3D" id="1.10.8.720">
    <property type="entry name" value="Region D6 of dynein motor"/>
    <property type="match status" value="1"/>
</dbReference>
<dbReference type="Proteomes" id="UP000494040">
    <property type="component" value="Unassembled WGS sequence"/>
</dbReference>
<dbReference type="Gene3D" id="3.10.490.20">
    <property type="match status" value="1"/>
</dbReference>
<dbReference type="Pfam" id="PF08385">
    <property type="entry name" value="DHC_N1"/>
    <property type="match status" value="2"/>
</dbReference>
<dbReference type="Gene3D" id="1.10.287.2620">
    <property type="match status" value="1"/>
</dbReference>
<dbReference type="GO" id="GO:0051959">
    <property type="term" value="F:dynein light intermediate chain binding"/>
    <property type="evidence" value="ECO:0007669"/>
    <property type="project" value="InterPro"/>
</dbReference>
<proteinExistence type="inferred from homology"/>
<dbReference type="Pfam" id="PF12775">
    <property type="entry name" value="AAA_7"/>
    <property type="match status" value="1"/>
</dbReference>
<dbReference type="GO" id="GO:0005524">
    <property type="term" value="F:ATP binding"/>
    <property type="evidence" value="ECO:0007669"/>
    <property type="project" value="UniProtKB-KW"/>
</dbReference>
<feature type="domain" description="Dynein heavy chain AAA 5 extension" evidence="24">
    <location>
        <begin position="2018"/>
        <end position="2184"/>
    </location>
</feature>
<feature type="coiled-coil region" evidence="16">
    <location>
        <begin position="364"/>
        <end position="412"/>
    </location>
</feature>
<dbReference type="Pfam" id="PF18199">
    <property type="entry name" value="Dynein_C"/>
    <property type="match status" value="1"/>
</dbReference>
<dbReference type="InterPro" id="IPR024317">
    <property type="entry name" value="Dynein_heavy_chain_D4_dom"/>
</dbReference>
<dbReference type="InterPro" id="IPR041466">
    <property type="entry name" value="Dynein_AAA5_ext"/>
</dbReference>
<evidence type="ECO:0000259" key="22">
    <source>
        <dbReference type="Pfam" id="PF12780"/>
    </source>
</evidence>
<dbReference type="Gene3D" id="3.40.50.300">
    <property type="entry name" value="P-loop containing nucleotide triphosphate hydrolases"/>
    <property type="match status" value="5"/>
</dbReference>
<protein>
    <recommendedName>
        <fullName evidence="30">Dynein heavy chain</fullName>
    </recommendedName>
</protein>
<feature type="domain" description="Dynein heavy chain coiled coil stalk" evidence="21">
    <location>
        <begin position="2835"/>
        <end position="3168"/>
    </location>
</feature>
<dbReference type="GO" id="GO:0007018">
    <property type="term" value="P:microtubule-based movement"/>
    <property type="evidence" value="ECO:0007669"/>
    <property type="project" value="InterPro"/>
</dbReference>
<dbReference type="InterPro" id="IPR043157">
    <property type="entry name" value="Dynein_AAA1S"/>
</dbReference>
<evidence type="ECO:0000259" key="18">
    <source>
        <dbReference type="Pfam" id="PF08385"/>
    </source>
</evidence>
<evidence type="ECO:0000256" key="10">
    <source>
        <dbReference type="ARBA" id="ARBA00023017"/>
    </source>
</evidence>
<evidence type="ECO:0000259" key="26">
    <source>
        <dbReference type="Pfam" id="PF18198"/>
    </source>
</evidence>
<comment type="similarity">
    <text evidence="3">Belongs to the dynein heavy chain family.</text>
</comment>
<keyword evidence="12" id="KW-0969">Cilium</keyword>
<dbReference type="Pfam" id="PF08393">
    <property type="entry name" value="DHC_N2"/>
    <property type="match status" value="2"/>
</dbReference>
<dbReference type="Pfam" id="PF03028">
    <property type="entry name" value="Dynein_heavy"/>
    <property type="match status" value="1"/>
</dbReference>
<evidence type="ECO:0000256" key="5">
    <source>
        <dbReference type="ARBA" id="ARBA00022701"/>
    </source>
</evidence>